<dbReference type="AlphaFoldDB" id="A0A6P0UGI5"/>
<keyword evidence="1" id="KW-0472">Membrane</keyword>
<keyword evidence="1" id="KW-1133">Transmembrane helix</keyword>
<dbReference type="InterPro" id="IPR002885">
    <property type="entry name" value="PPR_rpt"/>
</dbReference>
<feature type="transmembrane region" description="Helical" evidence="1">
    <location>
        <begin position="24"/>
        <end position="44"/>
    </location>
</feature>
<dbReference type="PIRSF" id="PIRSF030959">
    <property type="entry name" value="UCP030959"/>
    <property type="match status" value="1"/>
</dbReference>
<gene>
    <name evidence="2" type="ORF">GWK08_02745</name>
</gene>
<name>A0A6P0UGI5_9FLAO</name>
<evidence type="ECO:0000313" key="2">
    <source>
        <dbReference type="EMBL" id="NER12345.1"/>
    </source>
</evidence>
<proteinExistence type="predicted"/>
<keyword evidence="3" id="KW-1185">Reference proteome</keyword>
<organism evidence="2 3">
    <name type="scientific">Leptobacterium flavescens</name>
    <dbReference type="NCBI Taxonomy" id="472055"/>
    <lineage>
        <taxon>Bacteria</taxon>
        <taxon>Pseudomonadati</taxon>
        <taxon>Bacteroidota</taxon>
        <taxon>Flavobacteriia</taxon>
        <taxon>Flavobacteriales</taxon>
        <taxon>Flavobacteriaceae</taxon>
        <taxon>Leptobacterium</taxon>
    </lineage>
</organism>
<accession>A0A6P0UGI5</accession>
<dbReference type="InterPro" id="IPR011990">
    <property type="entry name" value="TPR-like_helical_dom_sf"/>
</dbReference>
<evidence type="ECO:0000256" key="1">
    <source>
        <dbReference type="SAM" id="Phobius"/>
    </source>
</evidence>
<dbReference type="Proteomes" id="UP000468581">
    <property type="component" value="Unassembled WGS sequence"/>
</dbReference>
<comment type="caution">
    <text evidence="2">The sequence shown here is derived from an EMBL/GenBank/DDBJ whole genome shotgun (WGS) entry which is preliminary data.</text>
</comment>
<dbReference type="RefSeq" id="WP_163605371.1">
    <property type="nucleotide sequence ID" value="NZ_JAABOO010000001.1"/>
</dbReference>
<dbReference type="InterPro" id="IPR014562">
    <property type="entry name" value="UCP030959_TPR_rpt-cont"/>
</dbReference>
<dbReference type="Pfam" id="PF01535">
    <property type="entry name" value="PPR"/>
    <property type="match status" value="1"/>
</dbReference>
<reference evidence="2 3" key="1">
    <citation type="submission" date="2020-01" db="EMBL/GenBank/DDBJ databases">
        <title>Leptobacterium flavescens.</title>
        <authorList>
            <person name="Wang G."/>
        </authorList>
    </citation>
    <scope>NUCLEOTIDE SEQUENCE [LARGE SCALE GENOMIC DNA]</scope>
    <source>
        <strain evidence="2 3">KCTC 22160</strain>
    </source>
</reference>
<dbReference type="EMBL" id="JAABOO010000001">
    <property type="protein sequence ID" value="NER12345.1"/>
    <property type="molecule type" value="Genomic_DNA"/>
</dbReference>
<protein>
    <submittedName>
        <fullName evidence="2">Tetratricopeptide repeat protein</fullName>
    </submittedName>
</protein>
<dbReference type="SUPFAM" id="SSF48452">
    <property type="entry name" value="TPR-like"/>
    <property type="match status" value="1"/>
</dbReference>
<evidence type="ECO:0000313" key="3">
    <source>
        <dbReference type="Proteomes" id="UP000468581"/>
    </source>
</evidence>
<sequence length="241" mass="29127">MYYYLILAFQGFCIYHAYKNRKEYYWYFLIIFLPLIGCLIYLFTQVFSKSDVDKAQQELTHLVDPGKRIRDLERRMKFTDTFENRVALADAYLLTERYDEAIGLYEKSLDGMFKNDYYTISKLVEAYFRKGDVEKTLEYAGRIKNASEFKKSRSQFYYGLALNEADRWEEAEEQLRQTDLRYSNYEERITFADLLKQRGKLKDALEIYKEIISEGEYMKPENRRKNRLFIQRAREQYQALS</sequence>
<dbReference type="Gene3D" id="1.25.40.10">
    <property type="entry name" value="Tetratricopeptide repeat domain"/>
    <property type="match status" value="1"/>
</dbReference>
<keyword evidence="1" id="KW-0812">Transmembrane</keyword>